<protein>
    <submittedName>
        <fullName evidence="1">40683_t:CDS:1</fullName>
    </submittedName>
</protein>
<dbReference type="EMBL" id="CAJVQB010055346">
    <property type="protein sequence ID" value="CAG8837218.1"/>
    <property type="molecule type" value="Genomic_DNA"/>
</dbReference>
<keyword evidence="2" id="KW-1185">Reference proteome</keyword>
<gene>
    <name evidence="1" type="ORF">GMARGA_LOCUS33396</name>
</gene>
<sequence>LNSNIKLIELNKKLRIFRRQSYSSYKNEFNNLNEKITNIDIEKAKID</sequence>
<reference evidence="1 2" key="1">
    <citation type="submission" date="2021-06" db="EMBL/GenBank/DDBJ databases">
        <authorList>
            <person name="Kallberg Y."/>
            <person name="Tangrot J."/>
            <person name="Rosling A."/>
        </authorList>
    </citation>
    <scope>NUCLEOTIDE SEQUENCE [LARGE SCALE GENOMIC DNA]</scope>
    <source>
        <strain evidence="1 2">120-4 pot B 10/14</strain>
    </source>
</reference>
<accession>A0ABN7WPL5</accession>
<organism evidence="1 2">
    <name type="scientific">Gigaspora margarita</name>
    <dbReference type="NCBI Taxonomy" id="4874"/>
    <lineage>
        <taxon>Eukaryota</taxon>
        <taxon>Fungi</taxon>
        <taxon>Fungi incertae sedis</taxon>
        <taxon>Mucoromycota</taxon>
        <taxon>Glomeromycotina</taxon>
        <taxon>Glomeromycetes</taxon>
        <taxon>Diversisporales</taxon>
        <taxon>Gigasporaceae</taxon>
        <taxon>Gigaspora</taxon>
    </lineage>
</organism>
<proteinExistence type="predicted"/>
<name>A0ABN7WPL5_GIGMA</name>
<evidence type="ECO:0000313" key="2">
    <source>
        <dbReference type="Proteomes" id="UP000789901"/>
    </source>
</evidence>
<evidence type="ECO:0000313" key="1">
    <source>
        <dbReference type="EMBL" id="CAG8837218.1"/>
    </source>
</evidence>
<feature type="non-terminal residue" evidence="1">
    <location>
        <position position="1"/>
    </location>
</feature>
<comment type="caution">
    <text evidence="1">The sequence shown here is derived from an EMBL/GenBank/DDBJ whole genome shotgun (WGS) entry which is preliminary data.</text>
</comment>
<dbReference type="Proteomes" id="UP000789901">
    <property type="component" value="Unassembled WGS sequence"/>
</dbReference>